<evidence type="ECO:0000313" key="3">
    <source>
        <dbReference type="EMBL" id="SMF09266.1"/>
    </source>
</evidence>
<keyword evidence="4" id="KW-1185">Reference proteome</keyword>
<dbReference type="InterPro" id="IPR049492">
    <property type="entry name" value="BD-FAE-like_dom"/>
</dbReference>
<dbReference type="Gene3D" id="3.40.50.1820">
    <property type="entry name" value="alpha/beta hydrolase"/>
    <property type="match status" value="1"/>
</dbReference>
<accession>A0A1Y6BG34</accession>
<name>A0A1Y6BG34_9PROT</name>
<dbReference type="Proteomes" id="UP000192917">
    <property type="component" value="Unassembled WGS sequence"/>
</dbReference>
<dbReference type="AlphaFoldDB" id="A0A1Y6BG34"/>
<evidence type="ECO:0000313" key="4">
    <source>
        <dbReference type="Proteomes" id="UP000192917"/>
    </source>
</evidence>
<dbReference type="RefSeq" id="WP_159460143.1">
    <property type="nucleotide sequence ID" value="NZ_FWZX01000004.1"/>
</dbReference>
<dbReference type="EMBL" id="FWZX01000004">
    <property type="protein sequence ID" value="SMF09266.1"/>
    <property type="molecule type" value="Genomic_DNA"/>
</dbReference>
<dbReference type="InterPro" id="IPR029058">
    <property type="entry name" value="AB_hydrolase_fold"/>
</dbReference>
<dbReference type="InterPro" id="IPR050300">
    <property type="entry name" value="GDXG_lipolytic_enzyme"/>
</dbReference>
<evidence type="ECO:0000259" key="2">
    <source>
        <dbReference type="Pfam" id="PF20434"/>
    </source>
</evidence>
<keyword evidence="1" id="KW-0378">Hydrolase</keyword>
<dbReference type="PANTHER" id="PTHR48081">
    <property type="entry name" value="AB HYDROLASE SUPERFAMILY PROTEIN C4A8.06C"/>
    <property type="match status" value="1"/>
</dbReference>
<dbReference type="PANTHER" id="PTHR48081:SF33">
    <property type="entry name" value="KYNURENINE FORMAMIDASE"/>
    <property type="match status" value="1"/>
</dbReference>
<proteinExistence type="predicted"/>
<gene>
    <name evidence="3" type="ORF">SAMN05428998_104219</name>
</gene>
<dbReference type="Pfam" id="PF20434">
    <property type="entry name" value="BD-FAE"/>
    <property type="match status" value="1"/>
</dbReference>
<organism evidence="3 4">
    <name type="scientific">Tistlia consotensis USBA 355</name>
    <dbReference type="NCBI Taxonomy" id="560819"/>
    <lineage>
        <taxon>Bacteria</taxon>
        <taxon>Pseudomonadati</taxon>
        <taxon>Pseudomonadota</taxon>
        <taxon>Alphaproteobacteria</taxon>
        <taxon>Rhodospirillales</taxon>
        <taxon>Rhodovibrionaceae</taxon>
        <taxon>Tistlia</taxon>
    </lineage>
</organism>
<dbReference type="GO" id="GO:0016787">
    <property type="term" value="F:hydrolase activity"/>
    <property type="evidence" value="ECO:0007669"/>
    <property type="project" value="UniProtKB-KW"/>
</dbReference>
<reference evidence="3 4" key="1">
    <citation type="submission" date="2017-04" db="EMBL/GenBank/DDBJ databases">
        <authorList>
            <person name="Afonso C.L."/>
            <person name="Miller P.J."/>
            <person name="Scott M.A."/>
            <person name="Spackman E."/>
            <person name="Goraichik I."/>
            <person name="Dimitrov K.M."/>
            <person name="Suarez D.L."/>
            <person name="Swayne D.E."/>
        </authorList>
    </citation>
    <scope>NUCLEOTIDE SEQUENCE [LARGE SCALE GENOMIC DNA]</scope>
    <source>
        <strain evidence="3 4">USBA 355</strain>
    </source>
</reference>
<sequence length="290" mass="31581">MGGTLWRGYDKAALDRQINLRARTPEHVEFFAHWADDSRRVRAQLDCRLDLPYGEQPLQTLDYFPAGGGEAPLVAFIHGGYWQSLDKGDFSYLAPAFVEAGVAFASINYTLAPAGRIPQMVEEIERAVAWLYENAEELGFDREGIVVAGHSAGGHLAAMAAVADWSRHDLPRDLLRGACAVSGLYQLQPIRLSYQQEVLQLDDAAVAAGSPQALIPEDGPPILLAVGDEEPEEFRDQQAEFLAAWQARGLSGAAVPLPGRHHFSAIDALGEKDHALHRSVCYLAQNGAIS</sequence>
<protein>
    <submittedName>
        <fullName evidence="3">Arylformamidase</fullName>
    </submittedName>
</protein>
<dbReference type="SUPFAM" id="SSF53474">
    <property type="entry name" value="alpha/beta-Hydrolases"/>
    <property type="match status" value="1"/>
</dbReference>
<evidence type="ECO:0000256" key="1">
    <source>
        <dbReference type="ARBA" id="ARBA00022801"/>
    </source>
</evidence>
<feature type="domain" description="BD-FAE-like" evidence="2">
    <location>
        <begin position="65"/>
        <end position="164"/>
    </location>
</feature>
<dbReference type="STRING" id="560819.SAMN05428998_104219"/>